<dbReference type="InterPro" id="IPR003644">
    <property type="entry name" value="Calx_beta"/>
</dbReference>
<evidence type="ECO:0000256" key="1">
    <source>
        <dbReference type="ARBA" id="ARBA00004127"/>
    </source>
</evidence>
<dbReference type="GO" id="GO:0007154">
    <property type="term" value="P:cell communication"/>
    <property type="evidence" value="ECO:0007669"/>
    <property type="project" value="InterPro"/>
</dbReference>
<feature type="transmembrane region" description="Helical" evidence="10">
    <location>
        <begin position="116"/>
        <end position="140"/>
    </location>
</feature>
<dbReference type="PANTHER" id="PTHR11878">
    <property type="entry name" value="SODIUM/CALCIUM EXCHANGER"/>
    <property type="match status" value="1"/>
</dbReference>
<dbReference type="SMART" id="SM00237">
    <property type="entry name" value="Calx_beta"/>
    <property type="match status" value="1"/>
</dbReference>
<evidence type="ECO:0000256" key="6">
    <source>
        <dbReference type="ARBA" id="ARBA00022837"/>
    </source>
</evidence>
<dbReference type="GO" id="GO:0016020">
    <property type="term" value="C:membrane"/>
    <property type="evidence" value="ECO:0007669"/>
    <property type="project" value="InterPro"/>
</dbReference>
<keyword evidence="2" id="KW-0813">Transport</keyword>
<gene>
    <name evidence="12" type="ORF">CBRE1094_LOCUS410</name>
</gene>
<keyword evidence="6" id="KW-0106">Calcium</keyword>
<keyword evidence="9 10" id="KW-0472">Membrane</keyword>
<dbReference type="Gene3D" id="1.20.1420.30">
    <property type="entry name" value="NCX, central ion-binding region"/>
    <property type="match status" value="2"/>
</dbReference>
<feature type="transmembrane region" description="Helical" evidence="10">
    <location>
        <begin position="711"/>
        <end position="728"/>
    </location>
</feature>
<dbReference type="GO" id="GO:0055085">
    <property type="term" value="P:transmembrane transport"/>
    <property type="evidence" value="ECO:0007669"/>
    <property type="project" value="InterPro"/>
</dbReference>
<evidence type="ECO:0000259" key="11">
    <source>
        <dbReference type="SMART" id="SM00237"/>
    </source>
</evidence>
<accession>A0A7S2B921</accession>
<feature type="transmembrane region" description="Helical" evidence="10">
    <location>
        <begin position="152"/>
        <end position="172"/>
    </location>
</feature>
<evidence type="ECO:0000256" key="3">
    <source>
        <dbReference type="ARBA" id="ARBA00022692"/>
    </source>
</evidence>
<evidence type="ECO:0000256" key="8">
    <source>
        <dbReference type="ARBA" id="ARBA00023065"/>
    </source>
</evidence>
<dbReference type="Pfam" id="PF03160">
    <property type="entry name" value="Calx-beta"/>
    <property type="match status" value="1"/>
</dbReference>
<evidence type="ECO:0000256" key="4">
    <source>
        <dbReference type="ARBA" id="ARBA00022729"/>
    </source>
</evidence>
<dbReference type="Gene3D" id="2.60.40.2030">
    <property type="match status" value="1"/>
</dbReference>
<dbReference type="EMBL" id="HBGU01000816">
    <property type="protein sequence ID" value="CAD9390063.1"/>
    <property type="molecule type" value="Transcribed_RNA"/>
</dbReference>
<evidence type="ECO:0000256" key="5">
    <source>
        <dbReference type="ARBA" id="ARBA00022737"/>
    </source>
</evidence>
<comment type="subcellular location">
    <subcellularLocation>
        <location evidence="1">Endomembrane system</location>
        <topology evidence="1">Multi-pass membrane protein</topology>
    </subcellularLocation>
</comment>
<keyword evidence="7 10" id="KW-1133">Transmembrane helix</keyword>
<dbReference type="SUPFAM" id="SSF141072">
    <property type="entry name" value="CalX-like"/>
    <property type="match status" value="1"/>
</dbReference>
<keyword evidence="3 10" id="KW-0812">Transmembrane</keyword>
<dbReference type="InterPro" id="IPR004837">
    <property type="entry name" value="NaCa_Exmemb"/>
</dbReference>
<feature type="domain" description="Calx-beta" evidence="11">
    <location>
        <begin position="344"/>
        <end position="439"/>
    </location>
</feature>
<feature type="transmembrane region" description="Helical" evidence="10">
    <location>
        <begin position="56"/>
        <end position="80"/>
    </location>
</feature>
<evidence type="ECO:0000256" key="9">
    <source>
        <dbReference type="ARBA" id="ARBA00023136"/>
    </source>
</evidence>
<dbReference type="GO" id="GO:0030001">
    <property type="term" value="P:metal ion transport"/>
    <property type="evidence" value="ECO:0007669"/>
    <property type="project" value="TreeGrafter"/>
</dbReference>
<dbReference type="InterPro" id="IPR044880">
    <property type="entry name" value="NCX_ion-bd_dom_sf"/>
</dbReference>
<evidence type="ECO:0000256" key="7">
    <source>
        <dbReference type="ARBA" id="ARBA00022989"/>
    </source>
</evidence>
<feature type="transmembrane region" description="Helical" evidence="10">
    <location>
        <begin position="184"/>
        <end position="207"/>
    </location>
</feature>
<feature type="transmembrane region" description="Helical" evidence="10">
    <location>
        <begin position="219"/>
        <end position="238"/>
    </location>
</feature>
<dbReference type="AlphaFoldDB" id="A0A7S2B921"/>
<evidence type="ECO:0000313" key="12">
    <source>
        <dbReference type="EMBL" id="CAD9390063.1"/>
    </source>
</evidence>
<dbReference type="PANTHER" id="PTHR11878:SF65">
    <property type="entry name" value="NA_CA-EXCHANGE PROTEIN, ISOFORM G"/>
    <property type="match status" value="1"/>
</dbReference>
<evidence type="ECO:0000256" key="10">
    <source>
        <dbReference type="SAM" id="Phobius"/>
    </source>
</evidence>
<dbReference type="Pfam" id="PF01699">
    <property type="entry name" value="Na_Ca_ex"/>
    <property type="match status" value="2"/>
</dbReference>
<keyword evidence="8" id="KW-0406">Ion transport</keyword>
<sequence>MGQAPSISIIEGSECNDLMVRDINTGWTHPNISSGDKNCCPIPGIVLSTWVEFPNYGIMIAELLFLCYVFLGVALGADVFMTSIEVITSKEKTRTIINPTSGQPKIMHFRVWNPTIANLTLMALGSSAPEILLSVIEVLLEGMATGALGPSTIVGSAAFNLMVITAVCIVSLEDGDVRTLKQLGVFLTTAVFSLFAYIWLFIMVISWTPEVVTVEEGCLTIFWMVLLIILAYAADKYWDKMFHGYSKGGKSKDVAAAIKSAGLNKDATPDEIARALQDQIAPPRSRAYYRHKAMEDKLATTTVVKRKVHPAEMNGVDMNNKLDEMVKDAGFKTRAVGTPAPKPIDPNSAGVIRWEHEIYKVPESCGKCMIKVVRVEGLKGEVTVEYATKDQQAKAGKDYDAISGELTFKDGEEGPKELEINIHDDDEFEKDEHFTVVLSEPKGGVKFDSNTDGGTETEVCTVVILNDDVKAQKVKSAIQLLRLDSDAMDLAATDWKEQIMDVFTLPDGNKAKCMHIVTFPWKVLFNILVAPPGLCGGWPCFFMALGGIGFQVLLIADFATQMGCLMGLPDTITAITFVALGTSLPDTFASMQAARGDKYADNSIGNVTGSNSVNVFFGLGLPWLIGSAYWAINGIDAGWHDKFGPNGLNWKYYELYKTNGHRGFRVSSDGLGVSVIVFTVCAILTLATILLRRFILKAELGGNKRTAKLHAAFLVGLWVVYILFSILLEPSTGPVLNWKI</sequence>
<protein>
    <recommendedName>
        <fullName evidence="11">Calx-beta domain-containing protein</fullName>
    </recommendedName>
</protein>
<keyword evidence="4" id="KW-0732">Signal</keyword>
<dbReference type="InterPro" id="IPR051171">
    <property type="entry name" value="CaCA"/>
</dbReference>
<name>A0A7S2B921_9EUKA</name>
<dbReference type="InterPro" id="IPR038081">
    <property type="entry name" value="CalX-like_sf"/>
</dbReference>
<feature type="transmembrane region" description="Helical" evidence="10">
    <location>
        <begin position="671"/>
        <end position="691"/>
    </location>
</feature>
<organism evidence="12">
    <name type="scientific">Haptolina brevifila</name>
    <dbReference type="NCBI Taxonomy" id="156173"/>
    <lineage>
        <taxon>Eukaryota</taxon>
        <taxon>Haptista</taxon>
        <taxon>Haptophyta</taxon>
        <taxon>Prymnesiophyceae</taxon>
        <taxon>Prymnesiales</taxon>
        <taxon>Prymnesiaceae</taxon>
        <taxon>Haptolina</taxon>
    </lineage>
</organism>
<feature type="transmembrane region" description="Helical" evidence="10">
    <location>
        <begin position="613"/>
        <end position="632"/>
    </location>
</feature>
<keyword evidence="5" id="KW-0677">Repeat</keyword>
<reference evidence="12" key="1">
    <citation type="submission" date="2021-01" db="EMBL/GenBank/DDBJ databases">
        <authorList>
            <person name="Corre E."/>
            <person name="Pelletier E."/>
            <person name="Niang G."/>
            <person name="Scheremetjew M."/>
            <person name="Finn R."/>
            <person name="Kale V."/>
            <person name="Holt S."/>
            <person name="Cochrane G."/>
            <person name="Meng A."/>
            <person name="Brown T."/>
            <person name="Cohen L."/>
        </authorList>
    </citation>
    <scope>NUCLEOTIDE SEQUENCE</scope>
    <source>
        <strain evidence="12">UTEX LB 985</strain>
    </source>
</reference>
<evidence type="ECO:0000256" key="2">
    <source>
        <dbReference type="ARBA" id="ARBA00022448"/>
    </source>
</evidence>
<dbReference type="GO" id="GO:0012505">
    <property type="term" value="C:endomembrane system"/>
    <property type="evidence" value="ECO:0007669"/>
    <property type="project" value="UniProtKB-SubCell"/>
</dbReference>
<proteinExistence type="predicted"/>